<evidence type="ECO:0000313" key="6">
    <source>
        <dbReference type="EMBL" id="SVD60396.1"/>
    </source>
</evidence>
<keyword evidence="3 5" id="KW-1133">Transmembrane helix</keyword>
<name>A0A382WNC2_9ZZZZ</name>
<dbReference type="Pfam" id="PF01925">
    <property type="entry name" value="TauE"/>
    <property type="match status" value="1"/>
</dbReference>
<dbReference type="PANTHER" id="PTHR43701:SF2">
    <property type="entry name" value="MEMBRANE TRANSPORTER PROTEIN YJNA-RELATED"/>
    <property type="match status" value="1"/>
</dbReference>
<organism evidence="6">
    <name type="scientific">marine metagenome</name>
    <dbReference type="NCBI Taxonomy" id="408172"/>
    <lineage>
        <taxon>unclassified sequences</taxon>
        <taxon>metagenomes</taxon>
        <taxon>ecological metagenomes</taxon>
    </lineage>
</organism>
<gene>
    <name evidence="6" type="ORF">METZ01_LOCUS413250</name>
</gene>
<reference evidence="6" key="1">
    <citation type="submission" date="2018-05" db="EMBL/GenBank/DDBJ databases">
        <authorList>
            <person name="Lanie J.A."/>
            <person name="Ng W.-L."/>
            <person name="Kazmierczak K.M."/>
            <person name="Andrzejewski T.M."/>
            <person name="Davidsen T.M."/>
            <person name="Wayne K.J."/>
            <person name="Tettelin H."/>
            <person name="Glass J.I."/>
            <person name="Rusch D."/>
            <person name="Podicherti R."/>
            <person name="Tsui H.-C.T."/>
            <person name="Winkler M.E."/>
        </authorList>
    </citation>
    <scope>NUCLEOTIDE SEQUENCE</scope>
</reference>
<keyword evidence="2 5" id="KW-0812">Transmembrane</keyword>
<evidence type="ECO:0000256" key="1">
    <source>
        <dbReference type="ARBA" id="ARBA00004141"/>
    </source>
</evidence>
<feature type="transmembrane region" description="Helical" evidence="5">
    <location>
        <begin position="109"/>
        <end position="131"/>
    </location>
</feature>
<dbReference type="InterPro" id="IPR002781">
    <property type="entry name" value="TM_pro_TauE-like"/>
</dbReference>
<accession>A0A382WNC2</accession>
<evidence type="ECO:0000256" key="4">
    <source>
        <dbReference type="ARBA" id="ARBA00023136"/>
    </source>
</evidence>
<proteinExistence type="predicted"/>
<dbReference type="GO" id="GO:0016020">
    <property type="term" value="C:membrane"/>
    <property type="evidence" value="ECO:0007669"/>
    <property type="project" value="UniProtKB-SubCell"/>
</dbReference>
<sequence length="176" mass="18968">MGIPATIGTFIGGFLSPYVPSNLLLISVGVLVLWQGLEFIYLGFSNENKMRDAFSNKTYTEKGTFRRNNIILETGLGLSIGTLGGAVGLILGSIRLPAIIRILKIDPRIAAGSNLFIGFFMGITGFIAHSFNGQVDYWLMLLMASAAAAGSYIGANYTNKIAINKLGRLMHECSKN</sequence>
<feature type="transmembrane region" description="Helical" evidence="5">
    <location>
        <begin position="23"/>
        <end position="44"/>
    </location>
</feature>
<comment type="subcellular location">
    <subcellularLocation>
        <location evidence="1">Membrane</location>
        <topology evidence="1">Multi-pass membrane protein</topology>
    </subcellularLocation>
</comment>
<evidence type="ECO:0008006" key="7">
    <source>
        <dbReference type="Google" id="ProtNLM"/>
    </source>
</evidence>
<dbReference type="PANTHER" id="PTHR43701">
    <property type="entry name" value="MEMBRANE TRANSPORTER PROTEIN MJ0441-RELATED"/>
    <property type="match status" value="1"/>
</dbReference>
<dbReference type="InterPro" id="IPR051598">
    <property type="entry name" value="TSUP/Inactive_protease-like"/>
</dbReference>
<dbReference type="AlphaFoldDB" id="A0A382WNC2"/>
<feature type="transmembrane region" description="Helical" evidence="5">
    <location>
        <begin position="137"/>
        <end position="155"/>
    </location>
</feature>
<protein>
    <recommendedName>
        <fullName evidence="7">Membrane transporter protein</fullName>
    </recommendedName>
</protein>
<evidence type="ECO:0000256" key="2">
    <source>
        <dbReference type="ARBA" id="ARBA00022692"/>
    </source>
</evidence>
<dbReference type="EMBL" id="UINC01161293">
    <property type="protein sequence ID" value="SVD60396.1"/>
    <property type="molecule type" value="Genomic_DNA"/>
</dbReference>
<feature type="non-terminal residue" evidence="6">
    <location>
        <position position="176"/>
    </location>
</feature>
<evidence type="ECO:0000256" key="5">
    <source>
        <dbReference type="SAM" id="Phobius"/>
    </source>
</evidence>
<keyword evidence="4 5" id="KW-0472">Membrane</keyword>
<feature type="transmembrane region" description="Helical" evidence="5">
    <location>
        <begin position="76"/>
        <end position="97"/>
    </location>
</feature>
<evidence type="ECO:0000256" key="3">
    <source>
        <dbReference type="ARBA" id="ARBA00022989"/>
    </source>
</evidence>